<keyword evidence="3" id="KW-1185">Reference proteome</keyword>
<protein>
    <submittedName>
        <fullName evidence="2">3',5'-cyclic-nucleotide phosphodiesterase</fullName>
    </submittedName>
</protein>
<dbReference type="Gene3D" id="3.60.15.10">
    <property type="entry name" value="Ribonuclease Z/Hydroxyacylglutathione hydrolase-like"/>
    <property type="match status" value="1"/>
</dbReference>
<evidence type="ECO:0000313" key="2">
    <source>
        <dbReference type="EMBL" id="RUO19656.1"/>
    </source>
</evidence>
<dbReference type="SUPFAM" id="SSF56281">
    <property type="entry name" value="Metallo-hydrolase/oxidoreductase"/>
    <property type="match status" value="1"/>
</dbReference>
<organism evidence="2 3">
    <name type="scientific">Aliidiomarina iranensis</name>
    <dbReference type="NCBI Taxonomy" id="1434071"/>
    <lineage>
        <taxon>Bacteria</taxon>
        <taxon>Pseudomonadati</taxon>
        <taxon>Pseudomonadota</taxon>
        <taxon>Gammaproteobacteria</taxon>
        <taxon>Alteromonadales</taxon>
        <taxon>Idiomarinaceae</taxon>
        <taxon>Aliidiomarina</taxon>
    </lineage>
</organism>
<dbReference type="EMBL" id="PIPJ01000007">
    <property type="protein sequence ID" value="RUO19656.1"/>
    <property type="molecule type" value="Genomic_DNA"/>
</dbReference>
<dbReference type="PANTHER" id="PTHR28283">
    <property type="entry name" value="3',5'-CYCLIC-NUCLEOTIDE PHOSPHODIESTERASE 1"/>
    <property type="match status" value="1"/>
</dbReference>
<proteinExistence type="predicted"/>
<dbReference type="GO" id="GO:0047555">
    <property type="term" value="F:3',5'-cyclic-GMP phosphodiesterase activity"/>
    <property type="evidence" value="ECO:0007669"/>
    <property type="project" value="TreeGrafter"/>
</dbReference>
<dbReference type="PANTHER" id="PTHR28283:SF1">
    <property type="entry name" value="3',5'-CYCLIC-NUCLEOTIDE PHOSPHODIESTERASE 1"/>
    <property type="match status" value="1"/>
</dbReference>
<dbReference type="CDD" id="cd07735">
    <property type="entry name" value="class_II_PDE_MBL-fold"/>
    <property type="match status" value="1"/>
</dbReference>
<accession>A0A432VTH2</accession>
<dbReference type="SMART" id="SM00849">
    <property type="entry name" value="Lactamase_B"/>
    <property type="match status" value="1"/>
</dbReference>
<dbReference type="PRINTS" id="PR00388">
    <property type="entry name" value="PDIESTERASE2"/>
</dbReference>
<dbReference type="InterPro" id="IPR000396">
    <property type="entry name" value="Pdiesterase2"/>
</dbReference>
<dbReference type="GO" id="GO:1902660">
    <property type="term" value="P:negative regulation of glucose mediated signaling pathway"/>
    <property type="evidence" value="ECO:0007669"/>
    <property type="project" value="TreeGrafter"/>
</dbReference>
<name>A0A432VTH2_9GAMM</name>
<dbReference type="OrthoDB" id="9803916at2"/>
<dbReference type="InterPro" id="IPR036866">
    <property type="entry name" value="RibonucZ/Hydroxyglut_hydro"/>
</dbReference>
<evidence type="ECO:0000259" key="1">
    <source>
        <dbReference type="SMART" id="SM00849"/>
    </source>
</evidence>
<evidence type="ECO:0000313" key="3">
    <source>
        <dbReference type="Proteomes" id="UP000288395"/>
    </source>
</evidence>
<dbReference type="InterPro" id="IPR001279">
    <property type="entry name" value="Metallo-B-lactamas"/>
</dbReference>
<dbReference type="RefSeq" id="WP_126767776.1">
    <property type="nucleotide sequence ID" value="NZ_PIPJ01000007.1"/>
</dbReference>
<gene>
    <name evidence="2" type="ORF">CWE08_09505</name>
</gene>
<dbReference type="Pfam" id="PF12706">
    <property type="entry name" value="Lactamase_B_2"/>
    <property type="match status" value="1"/>
</dbReference>
<dbReference type="GO" id="GO:0006198">
    <property type="term" value="P:cAMP catabolic process"/>
    <property type="evidence" value="ECO:0007669"/>
    <property type="project" value="InterPro"/>
</dbReference>
<dbReference type="Proteomes" id="UP000288395">
    <property type="component" value="Unassembled WGS sequence"/>
</dbReference>
<feature type="domain" description="Metallo-beta-lactamase" evidence="1">
    <location>
        <begin position="17"/>
        <end position="211"/>
    </location>
</feature>
<dbReference type="GO" id="GO:0004115">
    <property type="term" value="F:3',5'-cyclic-AMP phosphodiesterase activity"/>
    <property type="evidence" value="ECO:0007669"/>
    <property type="project" value="InterPro"/>
</dbReference>
<reference evidence="3" key="1">
    <citation type="journal article" date="2018" name="Front. Microbiol.">
        <title>Genome-Based Analysis Reveals the Taxonomy and Diversity of the Family Idiomarinaceae.</title>
        <authorList>
            <person name="Liu Y."/>
            <person name="Lai Q."/>
            <person name="Shao Z."/>
        </authorList>
    </citation>
    <scope>NUCLEOTIDE SEQUENCE [LARGE SCALE GENOMIC DNA]</scope>
    <source>
        <strain evidence="3">GBPy7</strain>
    </source>
</reference>
<sequence>MAIRVLGAAGGLTDIHGSTCIQIGDYALIDAGTGLSSLSIEAMRKIRYIVLTHSHMDHIAALPLFLSNMFEQVEHRVQVFAQAHTIETLKVNIFNDNIWPDFTKVPSAEAPVVEFIEITPGSTFTLPSPNQDNAQIHVFAVDHTVPTVGVSVRMGNEHFVFSADTTAGPVLDEALASMSALAPIDTLMLECSFTNAKHELALHTKHMTPAMISSTLERMAERLGSLPAQIWISHLKPSSGSELVNEVIALAEEFSAATRVSVLQQENSIEKRHEKTA</sequence>
<dbReference type="AlphaFoldDB" id="A0A432VTH2"/>
<comment type="caution">
    <text evidence="2">The sequence shown here is derived from an EMBL/GenBank/DDBJ whole genome shotgun (WGS) entry which is preliminary data.</text>
</comment>